<dbReference type="NCBIfam" id="NF002363">
    <property type="entry name" value="PRK01345.1"/>
    <property type="match status" value="1"/>
</dbReference>
<evidence type="ECO:0000256" key="12">
    <source>
        <dbReference type="HAMAP-Rule" id="MF_00188"/>
    </source>
</evidence>
<dbReference type="EMBL" id="JARFYM010000008">
    <property type="protein sequence ID" value="MDL2399761.1"/>
    <property type="molecule type" value="Genomic_DNA"/>
</dbReference>
<feature type="transmembrane region" description="Helical" evidence="12">
    <location>
        <begin position="30"/>
        <end position="46"/>
    </location>
</feature>
<protein>
    <recommendedName>
        <fullName evidence="12">Protease HtpX homolog</fullName>
        <ecNumber evidence="12">3.4.24.-</ecNumber>
    </recommendedName>
</protein>
<dbReference type="PANTHER" id="PTHR43221:SF1">
    <property type="entry name" value="PROTEASE HTPX"/>
    <property type="match status" value="1"/>
</dbReference>
<name>A0ABT7JTZ3_9HYPH</name>
<feature type="binding site" evidence="12">
    <location>
        <position position="201"/>
    </location>
    <ligand>
        <name>Zn(2+)</name>
        <dbReference type="ChEBI" id="CHEBI:29105"/>
        <note>catalytic</note>
    </ligand>
</feature>
<dbReference type="Gene3D" id="3.30.2010.10">
    <property type="entry name" value="Metalloproteases ('zincins'), catalytic domain"/>
    <property type="match status" value="1"/>
</dbReference>
<evidence type="ECO:0000256" key="13">
    <source>
        <dbReference type="SAM" id="MobiDB-lite"/>
    </source>
</evidence>
<comment type="subcellular location">
    <subcellularLocation>
        <location evidence="1 12">Cell membrane</location>
        <topology evidence="1 12">Multi-pass membrane protein</topology>
    </subcellularLocation>
</comment>
<keyword evidence="8 12" id="KW-0862">Zinc</keyword>
<keyword evidence="9 12" id="KW-1133">Transmembrane helix</keyword>
<sequence>MNLMRTAMLLAFMTALFMGVGYLIGGQAGMMIALVAAAGMNFFSYWNSDRMVLSTYHAQEVDERSAPEFYRIIRDLARNAGLPMPKVYLYDSPQPNAFATGRNPENAAVAASTGLLNALTPEEVAGVMAHELAHVQNRDTLTMTITATLAGAISMLGNFAFFFGGRRDSNNPLGIVGVLVAMIVAPLAAMLVQMAISRTREYSADRRGAEICGNPLWLASALGKIARGAEYIPNEEAEGHPATAHMFIINPLSGARMDNLFSTHPDTENRIAALREMARYGGGGAGPAVSTPPGFGSTGPILTANPVRKSRSVPNTGRGGSQPPKGPWS</sequence>
<feature type="transmembrane region" description="Helical" evidence="12">
    <location>
        <begin position="175"/>
        <end position="196"/>
    </location>
</feature>
<organism evidence="15 16">
    <name type="scientific">Rhizobium mayense</name>
    <dbReference type="NCBI Taxonomy" id="1312184"/>
    <lineage>
        <taxon>Bacteria</taxon>
        <taxon>Pseudomonadati</taxon>
        <taxon>Pseudomonadota</taxon>
        <taxon>Alphaproteobacteria</taxon>
        <taxon>Hyphomicrobiales</taxon>
        <taxon>Rhizobiaceae</taxon>
        <taxon>Rhizobium/Agrobacterium group</taxon>
        <taxon>Rhizobium</taxon>
    </lineage>
</organism>
<keyword evidence="7 12" id="KW-0378">Hydrolase</keyword>
<evidence type="ECO:0000313" key="15">
    <source>
        <dbReference type="EMBL" id="MDL2399761.1"/>
    </source>
</evidence>
<keyword evidence="3 12" id="KW-1003">Cell membrane</keyword>
<dbReference type="RefSeq" id="WP_285868774.1">
    <property type="nucleotide sequence ID" value="NZ_JARFYM010000008.1"/>
</dbReference>
<evidence type="ECO:0000256" key="10">
    <source>
        <dbReference type="ARBA" id="ARBA00023049"/>
    </source>
</evidence>
<dbReference type="HAMAP" id="MF_00188">
    <property type="entry name" value="Pept_M48_protease_HtpX"/>
    <property type="match status" value="1"/>
</dbReference>
<dbReference type="InterPro" id="IPR001915">
    <property type="entry name" value="Peptidase_M48"/>
</dbReference>
<evidence type="ECO:0000256" key="3">
    <source>
        <dbReference type="ARBA" id="ARBA00022475"/>
    </source>
</evidence>
<dbReference type="Pfam" id="PF01435">
    <property type="entry name" value="Peptidase_M48"/>
    <property type="match status" value="1"/>
</dbReference>
<evidence type="ECO:0000256" key="7">
    <source>
        <dbReference type="ARBA" id="ARBA00022801"/>
    </source>
</evidence>
<evidence type="ECO:0000256" key="11">
    <source>
        <dbReference type="ARBA" id="ARBA00023136"/>
    </source>
</evidence>
<evidence type="ECO:0000256" key="5">
    <source>
        <dbReference type="ARBA" id="ARBA00022692"/>
    </source>
</evidence>
<keyword evidence="10 12" id="KW-0482">Metalloprotease</keyword>
<feature type="binding site" evidence="12">
    <location>
        <position position="134"/>
    </location>
    <ligand>
        <name>Zn(2+)</name>
        <dbReference type="ChEBI" id="CHEBI:29105"/>
        <note>catalytic</note>
    </ligand>
</feature>
<comment type="similarity">
    <text evidence="2 12">Belongs to the peptidase M48B family.</text>
</comment>
<evidence type="ECO:0000256" key="2">
    <source>
        <dbReference type="ARBA" id="ARBA00009779"/>
    </source>
</evidence>
<keyword evidence="6 12" id="KW-0479">Metal-binding</keyword>
<reference evidence="15" key="1">
    <citation type="submission" date="2023-06" db="EMBL/GenBank/DDBJ databases">
        <title>Phylogenetic Diversity of Rhizobium strains.</title>
        <authorList>
            <person name="Moura F.T."/>
            <person name="Helene L.C.F."/>
            <person name="Hungria M."/>
        </authorList>
    </citation>
    <scope>NUCLEOTIDE SEQUENCE</scope>
    <source>
        <strain evidence="15">CCGE526</strain>
    </source>
</reference>
<dbReference type="PANTHER" id="PTHR43221">
    <property type="entry name" value="PROTEASE HTPX"/>
    <property type="match status" value="1"/>
</dbReference>
<dbReference type="InterPro" id="IPR050083">
    <property type="entry name" value="HtpX_protease"/>
</dbReference>
<feature type="transmembrane region" description="Helical" evidence="12">
    <location>
        <begin position="141"/>
        <end position="163"/>
    </location>
</feature>
<gene>
    <name evidence="12 15" type="primary">htpX</name>
    <name evidence="15" type="ORF">PY649_12715</name>
</gene>
<keyword evidence="4 12" id="KW-0645">Protease</keyword>
<comment type="cofactor">
    <cofactor evidence="12">
        <name>Zn(2+)</name>
        <dbReference type="ChEBI" id="CHEBI:29105"/>
    </cofactor>
    <text evidence="12">Binds 1 zinc ion per subunit.</text>
</comment>
<dbReference type="GO" id="GO:0008237">
    <property type="term" value="F:metallopeptidase activity"/>
    <property type="evidence" value="ECO:0007669"/>
    <property type="project" value="UniProtKB-KW"/>
</dbReference>
<dbReference type="Proteomes" id="UP001172645">
    <property type="component" value="Unassembled WGS sequence"/>
</dbReference>
<feature type="transmembrane region" description="Helical" evidence="12">
    <location>
        <begin position="7"/>
        <end position="24"/>
    </location>
</feature>
<feature type="domain" description="Peptidase M48" evidence="14">
    <location>
        <begin position="66"/>
        <end position="277"/>
    </location>
</feature>
<comment type="caution">
    <text evidence="15">The sequence shown here is derived from an EMBL/GenBank/DDBJ whole genome shotgun (WGS) entry which is preliminary data.</text>
</comment>
<evidence type="ECO:0000259" key="14">
    <source>
        <dbReference type="Pfam" id="PF01435"/>
    </source>
</evidence>
<keyword evidence="5 12" id="KW-0812">Transmembrane</keyword>
<feature type="active site" evidence="12">
    <location>
        <position position="131"/>
    </location>
</feature>
<evidence type="ECO:0000313" key="16">
    <source>
        <dbReference type="Proteomes" id="UP001172645"/>
    </source>
</evidence>
<keyword evidence="16" id="KW-1185">Reference proteome</keyword>
<feature type="region of interest" description="Disordered" evidence="13">
    <location>
        <begin position="284"/>
        <end position="329"/>
    </location>
</feature>
<evidence type="ECO:0000256" key="4">
    <source>
        <dbReference type="ARBA" id="ARBA00022670"/>
    </source>
</evidence>
<dbReference type="EC" id="3.4.24.-" evidence="12"/>
<evidence type="ECO:0000256" key="8">
    <source>
        <dbReference type="ARBA" id="ARBA00022833"/>
    </source>
</evidence>
<dbReference type="CDD" id="cd07336">
    <property type="entry name" value="M48B_HtpX_like"/>
    <property type="match status" value="1"/>
</dbReference>
<keyword evidence="11 12" id="KW-0472">Membrane</keyword>
<dbReference type="InterPro" id="IPR022919">
    <property type="entry name" value="Pept_M48_protease_HtpX"/>
</dbReference>
<feature type="binding site" evidence="12">
    <location>
        <position position="130"/>
    </location>
    <ligand>
        <name>Zn(2+)</name>
        <dbReference type="ChEBI" id="CHEBI:29105"/>
        <note>catalytic</note>
    </ligand>
</feature>
<proteinExistence type="inferred from homology"/>
<evidence type="ECO:0000256" key="1">
    <source>
        <dbReference type="ARBA" id="ARBA00004651"/>
    </source>
</evidence>
<evidence type="ECO:0000256" key="6">
    <source>
        <dbReference type="ARBA" id="ARBA00022723"/>
    </source>
</evidence>
<evidence type="ECO:0000256" key="9">
    <source>
        <dbReference type="ARBA" id="ARBA00022989"/>
    </source>
</evidence>
<dbReference type="NCBIfam" id="NF002826">
    <property type="entry name" value="PRK03001.1"/>
    <property type="match status" value="1"/>
</dbReference>
<accession>A0ABT7JTZ3</accession>